<dbReference type="RefSeq" id="WP_150416035.1">
    <property type="nucleotide sequence ID" value="NZ_VYQF01000006.1"/>
</dbReference>
<protein>
    <submittedName>
        <fullName evidence="1">Uncharacterized protein</fullName>
    </submittedName>
</protein>
<reference evidence="1 2" key="1">
    <citation type="submission" date="2019-09" db="EMBL/GenBank/DDBJ databases">
        <title>Draft genome sequence of Ginsengibacter sp. BR5-29.</title>
        <authorList>
            <person name="Im W.-T."/>
        </authorList>
    </citation>
    <scope>NUCLEOTIDE SEQUENCE [LARGE SCALE GENOMIC DNA]</scope>
    <source>
        <strain evidence="1 2">BR5-29</strain>
    </source>
</reference>
<proteinExistence type="predicted"/>
<sequence>MQKLHLVIGFSILLFSCNKSDPITTPNCKNPTGSIIGRWDLVANRSYSIPGAPNPSWQTTNKSNIVTIIFSKDSSFNYNSNFNFSMDNYNRFTVIDSVDFRIYSTSPPSGGNFPHYLSVFVKMNFPNEIVLTYMGVDAGVQEKYDYSCTN</sequence>
<evidence type="ECO:0000313" key="1">
    <source>
        <dbReference type="EMBL" id="KAA9037134.1"/>
    </source>
</evidence>
<gene>
    <name evidence="1" type="ORF">FW778_17040</name>
</gene>
<evidence type="ECO:0000313" key="2">
    <source>
        <dbReference type="Proteomes" id="UP000326903"/>
    </source>
</evidence>
<dbReference type="AlphaFoldDB" id="A0A5J5IG81"/>
<comment type="caution">
    <text evidence="1">The sequence shown here is derived from an EMBL/GenBank/DDBJ whole genome shotgun (WGS) entry which is preliminary data.</text>
</comment>
<dbReference type="EMBL" id="VYQF01000006">
    <property type="protein sequence ID" value="KAA9037134.1"/>
    <property type="molecule type" value="Genomic_DNA"/>
</dbReference>
<name>A0A5J5IG81_9BACT</name>
<accession>A0A5J5IG81</accession>
<dbReference type="PROSITE" id="PS51257">
    <property type="entry name" value="PROKAR_LIPOPROTEIN"/>
    <property type="match status" value="1"/>
</dbReference>
<organism evidence="1 2">
    <name type="scientific">Ginsengibacter hankyongi</name>
    <dbReference type="NCBI Taxonomy" id="2607284"/>
    <lineage>
        <taxon>Bacteria</taxon>
        <taxon>Pseudomonadati</taxon>
        <taxon>Bacteroidota</taxon>
        <taxon>Chitinophagia</taxon>
        <taxon>Chitinophagales</taxon>
        <taxon>Chitinophagaceae</taxon>
        <taxon>Ginsengibacter</taxon>
    </lineage>
</organism>
<keyword evidence="2" id="KW-1185">Reference proteome</keyword>
<dbReference type="Proteomes" id="UP000326903">
    <property type="component" value="Unassembled WGS sequence"/>
</dbReference>